<accession>A0ABU9B6A4</accession>
<organism evidence="1 2">
    <name type="scientific">Pseudaquabacterium rugosum</name>
    <dbReference type="NCBI Taxonomy" id="2984194"/>
    <lineage>
        <taxon>Bacteria</taxon>
        <taxon>Pseudomonadati</taxon>
        <taxon>Pseudomonadota</taxon>
        <taxon>Betaproteobacteria</taxon>
        <taxon>Burkholderiales</taxon>
        <taxon>Sphaerotilaceae</taxon>
        <taxon>Pseudaquabacterium</taxon>
    </lineage>
</organism>
<evidence type="ECO:0000313" key="1">
    <source>
        <dbReference type="EMBL" id="MEK8025402.1"/>
    </source>
</evidence>
<proteinExistence type="predicted"/>
<protein>
    <recommendedName>
        <fullName evidence="3">Porin family protein</fullName>
    </recommendedName>
</protein>
<gene>
    <name evidence="1" type="ORF">AACH11_05455</name>
</gene>
<dbReference type="Proteomes" id="UP001368500">
    <property type="component" value="Unassembled WGS sequence"/>
</dbReference>
<keyword evidence="2" id="KW-1185">Reference proteome</keyword>
<dbReference type="RefSeq" id="WP_341373184.1">
    <property type="nucleotide sequence ID" value="NZ_JBBUTF010000004.1"/>
</dbReference>
<evidence type="ECO:0000313" key="2">
    <source>
        <dbReference type="Proteomes" id="UP001368500"/>
    </source>
</evidence>
<evidence type="ECO:0008006" key="3">
    <source>
        <dbReference type="Google" id="ProtNLM"/>
    </source>
</evidence>
<reference evidence="1 2" key="1">
    <citation type="submission" date="2024-04" db="EMBL/GenBank/DDBJ databases">
        <title>Novel species of the genus Ideonella isolated from streams.</title>
        <authorList>
            <person name="Lu H."/>
        </authorList>
    </citation>
    <scope>NUCLEOTIDE SEQUENCE [LARGE SCALE GENOMIC DNA]</scope>
    <source>
        <strain evidence="1 2">BYS139W</strain>
    </source>
</reference>
<name>A0ABU9B6A4_9BURK</name>
<dbReference type="EMBL" id="JBBUTF010000004">
    <property type="protein sequence ID" value="MEK8025402.1"/>
    <property type="molecule type" value="Genomic_DNA"/>
</dbReference>
<comment type="caution">
    <text evidence="1">The sequence shown here is derived from an EMBL/GenBank/DDBJ whole genome shotgun (WGS) entry which is preliminary data.</text>
</comment>
<sequence>MTNRPLTLNLPTASAGRPRSRRVRRLALPLLLATLGAATVLPAAAAGNELALQISPAGLSSDDSRYRALAWDHDVGNGFAVGASLGYGNVHRGDDTDGVLALLRVRKRFDPVLPQAPWLRPHVGVEYGGLTTIWRNAELTGLYGGVHMEASDRLAFTVDAWAGHARDKDAKLPGGGKGTVSHWVRNLRLGIVAGF</sequence>